<dbReference type="RefSeq" id="WP_094059214.1">
    <property type="nucleotide sequence ID" value="NZ_CP022530.1"/>
</dbReference>
<dbReference type="KEGG" id="bsan:CHH28_04665"/>
<accession>A0A222FG07</accession>
<dbReference type="AlphaFoldDB" id="A0A222FG07"/>
<reference evidence="1 2" key="1">
    <citation type="submission" date="2017-07" db="EMBL/GenBank/DDBJ databases">
        <title>Annotated genome sequence of Bacterioplanes sanyensis isolated from Red Sea.</title>
        <authorList>
            <person name="Rehman Z.U."/>
        </authorList>
    </citation>
    <scope>NUCLEOTIDE SEQUENCE [LARGE SCALE GENOMIC DNA]</scope>
    <source>
        <strain evidence="1 2">NV9</strain>
    </source>
</reference>
<proteinExistence type="predicted"/>
<evidence type="ECO:0000313" key="1">
    <source>
        <dbReference type="EMBL" id="ASP38015.1"/>
    </source>
</evidence>
<evidence type="ECO:0000313" key="2">
    <source>
        <dbReference type="Proteomes" id="UP000202440"/>
    </source>
</evidence>
<gene>
    <name evidence="1" type="ORF">CHH28_04665</name>
</gene>
<dbReference type="EMBL" id="CP022530">
    <property type="protein sequence ID" value="ASP38015.1"/>
    <property type="molecule type" value="Genomic_DNA"/>
</dbReference>
<protein>
    <submittedName>
        <fullName evidence="1">Uncharacterized protein</fullName>
    </submittedName>
</protein>
<sequence length="133" mass="15310">MSIMERFPNYFADWWYGENRSAEQLDAELVSERLTALSSAADELALLNSAGLEEQMQHIILYLHYMLKAESPTLILQQLAPAVYELYKLNIQRFNPSKDAVAEYLSSHLNDIAAGLNEINREFVSYHRRQASK</sequence>
<name>A0A222FG07_9GAMM</name>
<keyword evidence="2" id="KW-1185">Reference proteome</keyword>
<organism evidence="1 2">
    <name type="scientific">Bacterioplanes sanyensis</name>
    <dbReference type="NCBI Taxonomy" id="1249553"/>
    <lineage>
        <taxon>Bacteria</taxon>
        <taxon>Pseudomonadati</taxon>
        <taxon>Pseudomonadota</taxon>
        <taxon>Gammaproteobacteria</taxon>
        <taxon>Oceanospirillales</taxon>
        <taxon>Oceanospirillaceae</taxon>
        <taxon>Bacterioplanes</taxon>
    </lineage>
</organism>
<dbReference type="Proteomes" id="UP000202440">
    <property type="component" value="Chromosome"/>
</dbReference>